<evidence type="ECO:0000313" key="1">
    <source>
        <dbReference type="EMBL" id="RBP46034.1"/>
    </source>
</evidence>
<keyword evidence="2" id="KW-1185">Reference proteome</keyword>
<protein>
    <submittedName>
        <fullName evidence="1">Uncharacterized protein</fullName>
    </submittedName>
</protein>
<comment type="caution">
    <text evidence="1">The sequence shown here is derived from an EMBL/GenBank/DDBJ whole genome shotgun (WGS) entry which is preliminary data.</text>
</comment>
<dbReference type="EMBL" id="QNRR01000002">
    <property type="protein sequence ID" value="RBP46034.1"/>
    <property type="molecule type" value="Genomic_DNA"/>
</dbReference>
<evidence type="ECO:0000313" key="2">
    <source>
        <dbReference type="Proteomes" id="UP000253426"/>
    </source>
</evidence>
<dbReference type="Proteomes" id="UP000253426">
    <property type="component" value="Unassembled WGS sequence"/>
</dbReference>
<accession>A0A366HSY7</accession>
<name>A0A366HSY7_9BACT</name>
<gene>
    <name evidence="1" type="ORF">DES53_102420</name>
</gene>
<reference evidence="1 2" key="1">
    <citation type="submission" date="2018-06" db="EMBL/GenBank/DDBJ databases">
        <title>Genomic Encyclopedia of Type Strains, Phase IV (KMG-IV): sequencing the most valuable type-strain genomes for metagenomic binning, comparative biology and taxonomic classification.</title>
        <authorList>
            <person name="Goeker M."/>
        </authorList>
    </citation>
    <scope>NUCLEOTIDE SEQUENCE [LARGE SCALE GENOMIC DNA]</scope>
    <source>
        <strain evidence="1 2">DSM 25532</strain>
    </source>
</reference>
<sequence>MPTQPVRRKALLQYSKLDTAAMVMIWKHWKETQP</sequence>
<organism evidence="1 2">
    <name type="scientific">Roseimicrobium gellanilyticum</name>
    <dbReference type="NCBI Taxonomy" id="748857"/>
    <lineage>
        <taxon>Bacteria</taxon>
        <taxon>Pseudomonadati</taxon>
        <taxon>Verrucomicrobiota</taxon>
        <taxon>Verrucomicrobiia</taxon>
        <taxon>Verrucomicrobiales</taxon>
        <taxon>Verrucomicrobiaceae</taxon>
        <taxon>Roseimicrobium</taxon>
    </lineage>
</organism>
<dbReference type="AlphaFoldDB" id="A0A366HSY7"/>
<proteinExistence type="predicted"/>